<dbReference type="Gene3D" id="3.30.1490.480">
    <property type="entry name" value="Endolytic murein transglycosylase"/>
    <property type="match status" value="1"/>
</dbReference>
<dbReference type="PANTHER" id="PTHR30518">
    <property type="entry name" value="ENDOLYTIC MUREIN TRANSGLYCOSYLASE"/>
    <property type="match status" value="1"/>
</dbReference>
<comment type="function">
    <text evidence="7">Functions as a peptidoglycan terminase that cleaves nascent peptidoglycan strands endolytically to terminate their elongation.</text>
</comment>
<dbReference type="HAMAP" id="MF_02065">
    <property type="entry name" value="MltG"/>
    <property type="match status" value="1"/>
</dbReference>
<evidence type="ECO:0000313" key="9">
    <source>
        <dbReference type="EMBL" id="HIS25239.1"/>
    </source>
</evidence>
<dbReference type="Proteomes" id="UP000823982">
    <property type="component" value="Unassembled WGS sequence"/>
</dbReference>
<dbReference type="Pfam" id="PF02618">
    <property type="entry name" value="YceG"/>
    <property type="match status" value="1"/>
</dbReference>
<name>A0A9D1EQ57_9FIRM</name>
<feature type="region of interest" description="Disordered" evidence="8">
    <location>
        <begin position="23"/>
        <end position="47"/>
    </location>
</feature>
<dbReference type="GO" id="GO:0071555">
    <property type="term" value="P:cell wall organization"/>
    <property type="evidence" value="ECO:0007669"/>
    <property type="project" value="UniProtKB-KW"/>
</dbReference>
<keyword evidence="3 7" id="KW-1133">Transmembrane helix</keyword>
<comment type="catalytic activity">
    <reaction evidence="7">
        <text>a peptidoglycan chain = a peptidoglycan chain with N-acetyl-1,6-anhydromuramyl-[peptide] at the reducing end + a peptidoglycan chain with N-acetylglucosamine at the non-reducing end.</text>
        <dbReference type="EC" id="4.2.2.29"/>
    </reaction>
</comment>
<accession>A0A9D1EQ57</accession>
<keyword evidence="5 7" id="KW-0456">Lyase</keyword>
<dbReference type="GO" id="GO:0005886">
    <property type="term" value="C:plasma membrane"/>
    <property type="evidence" value="ECO:0007669"/>
    <property type="project" value="UniProtKB-SubCell"/>
</dbReference>
<dbReference type="GO" id="GO:0009252">
    <property type="term" value="P:peptidoglycan biosynthetic process"/>
    <property type="evidence" value="ECO:0007669"/>
    <property type="project" value="UniProtKB-UniRule"/>
</dbReference>
<feature type="site" description="Important for catalytic activity" evidence="7">
    <location>
        <position position="328"/>
    </location>
</feature>
<evidence type="ECO:0000256" key="1">
    <source>
        <dbReference type="ARBA" id="ARBA00022475"/>
    </source>
</evidence>
<feature type="compositionally biased region" description="Basic and acidic residues" evidence="8">
    <location>
        <begin position="24"/>
        <end position="33"/>
    </location>
</feature>
<feature type="transmembrane region" description="Helical" evidence="7">
    <location>
        <begin position="101"/>
        <end position="127"/>
    </location>
</feature>
<keyword evidence="6 7" id="KW-0961">Cell wall biogenesis/degradation</keyword>
<dbReference type="InterPro" id="IPR003770">
    <property type="entry name" value="MLTG-like"/>
</dbReference>
<dbReference type="PANTHER" id="PTHR30518:SF2">
    <property type="entry name" value="ENDOLYTIC MUREIN TRANSGLYCOSYLASE"/>
    <property type="match status" value="1"/>
</dbReference>
<evidence type="ECO:0000256" key="5">
    <source>
        <dbReference type="ARBA" id="ARBA00023239"/>
    </source>
</evidence>
<comment type="subcellular location">
    <subcellularLocation>
        <location evidence="7">Cell membrane</location>
        <topology evidence="7">Single-pass membrane protein</topology>
    </subcellularLocation>
</comment>
<dbReference type="EC" id="4.2.2.29" evidence="7"/>
<evidence type="ECO:0000256" key="3">
    <source>
        <dbReference type="ARBA" id="ARBA00022989"/>
    </source>
</evidence>
<proteinExistence type="inferred from homology"/>
<evidence type="ECO:0000256" key="6">
    <source>
        <dbReference type="ARBA" id="ARBA00023316"/>
    </source>
</evidence>
<evidence type="ECO:0000256" key="8">
    <source>
        <dbReference type="SAM" id="MobiDB-lite"/>
    </source>
</evidence>
<evidence type="ECO:0000256" key="7">
    <source>
        <dbReference type="HAMAP-Rule" id="MF_02065"/>
    </source>
</evidence>
<reference evidence="9" key="1">
    <citation type="submission" date="2020-10" db="EMBL/GenBank/DDBJ databases">
        <authorList>
            <person name="Gilroy R."/>
        </authorList>
    </citation>
    <scope>NUCLEOTIDE SEQUENCE</scope>
    <source>
        <strain evidence="9">CHK157-1446</strain>
    </source>
</reference>
<dbReference type="GO" id="GO:0008932">
    <property type="term" value="F:lytic endotransglycosylase activity"/>
    <property type="evidence" value="ECO:0007669"/>
    <property type="project" value="UniProtKB-UniRule"/>
</dbReference>
<comment type="similarity">
    <text evidence="7">Belongs to the transglycosylase MltG family.</text>
</comment>
<keyword evidence="2 7" id="KW-0812">Transmembrane</keyword>
<gene>
    <name evidence="7 9" type="primary">mltG</name>
    <name evidence="9" type="ORF">IAD01_07575</name>
</gene>
<evidence type="ECO:0000313" key="10">
    <source>
        <dbReference type="Proteomes" id="UP000823982"/>
    </source>
</evidence>
<dbReference type="EMBL" id="DVIR01000069">
    <property type="protein sequence ID" value="HIS25239.1"/>
    <property type="molecule type" value="Genomic_DNA"/>
</dbReference>
<keyword evidence="1 7" id="KW-1003">Cell membrane</keyword>
<evidence type="ECO:0000256" key="4">
    <source>
        <dbReference type="ARBA" id="ARBA00023136"/>
    </source>
</evidence>
<organism evidence="9 10">
    <name type="scientific">Candidatus Faeciplasma gallinarum</name>
    <dbReference type="NCBI Taxonomy" id="2840799"/>
    <lineage>
        <taxon>Bacteria</taxon>
        <taxon>Bacillati</taxon>
        <taxon>Bacillota</taxon>
        <taxon>Clostridia</taxon>
        <taxon>Eubacteriales</taxon>
        <taxon>Oscillospiraceae</taxon>
        <taxon>Oscillospiraceae incertae sedis</taxon>
        <taxon>Candidatus Faeciplasma</taxon>
    </lineage>
</organism>
<comment type="caution">
    <text evidence="9">The sequence shown here is derived from an EMBL/GenBank/DDBJ whole genome shotgun (WGS) entry which is preliminary data.</text>
</comment>
<dbReference type="AlphaFoldDB" id="A0A9D1EQ57"/>
<dbReference type="NCBIfam" id="TIGR00247">
    <property type="entry name" value="endolytic transglycosylase MltG"/>
    <property type="match status" value="1"/>
</dbReference>
<evidence type="ECO:0000256" key="2">
    <source>
        <dbReference type="ARBA" id="ARBA00022692"/>
    </source>
</evidence>
<protein>
    <recommendedName>
        <fullName evidence="7">Endolytic murein transglycosylase</fullName>
        <ecNumber evidence="7">4.2.2.29</ecNumber>
    </recommendedName>
    <alternativeName>
        <fullName evidence="7">Peptidoglycan lytic transglycosylase</fullName>
    </alternativeName>
    <alternativeName>
        <fullName evidence="7">Peptidoglycan polymerization terminase</fullName>
    </alternativeName>
</protein>
<reference evidence="9" key="2">
    <citation type="journal article" date="2021" name="PeerJ">
        <title>Extensive microbial diversity within the chicken gut microbiome revealed by metagenomics and culture.</title>
        <authorList>
            <person name="Gilroy R."/>
            <person name="Ravi A."/>
            <person name="Getino M."/>
            <person name="Pursley I."/>
            <person name="Horton D.L."/>
            <person name="Alikhan N.F."/>
            <person name="Baker D."/>
            <person name="Gharbi K."/>
            <person name="Hall N."/>
            <person name="Watson M."/>
            <person name="Adriaenssens E.M."/>
            <person name="Foster-Nyarko E."/>
            <person name="Jarju S."/>
            <person name="Secka A."/>
            <person name="Antonio M."/>
            <person name="Oren A."/>
            <person name="Chaudhuri R.R."/>
            <person name="La Ragione R."/>
            <person name="Hildebrand F."/>
            <person name="Pallen M.J."/>
        </authorList>
    </citation>
    <scope>NUCLEOTIDE SEQUENCE</scope>
    <source>
        <strain evidence="9">CHK157-1446</strain>
    </source>
</reference>
<keyword evidence="4 7" id="KW-0472">Membrane</keyword>
<sequence length="447" mass="49854">MTDNTENNKDKKIESYDQLLNDILNDKGSDEGSKQTSSSDMGKTRRISEDERTSLFNFKDKIDGAPQNVQHGGGQAYYEYDGNASGSMPVRRKKKKHKKNYTAYLGIILATLVICVSLVLSLSVIIIGRDVLGIESMDSEFTINIPAGSSTADIADQLYDEGVIYYKKVFIALAKIKGADGNMYPGDIEVAYNMSYSDIIDSLMDMRDARETVTVTFPEGITLIEAAALLEQNGVCGADDFIYTFNSSTFGFEFERYVSSSSLKLYKYEGYLFPDTYEFYVDDTAYNVVKKIRTRTNEILNADVIERATEVGMTIDEVVTLASIVQLEAGSVDDMKNIASVFINRLNNPEAFPRLQSDATDTYIEDVIKTVLTVEYQDMYDAYDTYTCIGLPVGAICNPGADAINAVLYPNDTNYYYFCSNVATKETYYAETYEQHLVNCETAGITL</sequence>